<sequence>MTRTAGDTLLKIPGRGKDVSGKGEPLQIIRITHEVKDGRNIHGLELGLKNLEKIMFHPDVKGYPVVIISIAGSFRKGKSFLLGFFLKYLESQTKGDWLRKDDKIKGFEWRGGTERVTSGIHIWSKPFICKNKDGEKVAVLLMDTQGVFDNESTVKDNVSLFALTNLISSVQIYNLMQQLQEDDLHHLEFFTAFGKLVAGESDETDTCINNTKFIYLIRDWGYPYDYSYGEDGGNRYIKKQLEINSNQHEELKELRKKLGKYFPNIGGCLLPHPGKAVVTKKAFDGKVKDMDDNFVENVKSFVVHLLSKEMLIAKRIHNKTLTGEDIVKYIKAYVDLLKKGEYPSPQTAFQATAEVGRGEAIKRAFEFYKDQMDEFLYSGEHISMNDFETYHKRCRIAARDKLKRTSKLLILEHECECVRNLDILIKEEYKKWRKILDEQIQNLVLQQKARRAAAAEEEANSSLSKLKSVGTGIGIGIGTAAITFFQINKYLKTKT</sequence>
<dbReference type="InterPro" id="IPR027417">
    <property type="entry name" value="P-loop_NTPase"/>
</dbReference>
<dbReference type="GO" id="GO:0005525">
    <property type="term" value="F:GTP binding"/>
    <property type="evidence" value="ECO:0007669"/>
    <property type="project" value="UniProtKB-KW"/>
</dbReference>
<keyword evidence="3" id="KW-0342">GTP-binding</keyword>
<reference evidence="6" key="1">
    <citation type="submission" date="2022-08" db="UniProtKB">
        <authorList>
            <consortium name="EnsemblMetazoa"/>
        </authorList>
    </citation>
    <scope>IDENTIFICATION</scope>
    <source>
        <strain evidence="6">05x7-T-G4-1.051#20</strain>
    </source>
</reference>
<dbReference type="Gene3D" id="3.40.50.300">
    <property type="entry name" value="P-loop containing nucleotide triphosphate hydrolases"/>
    <property type="match status" value="1"/>
</dbReference>
<dbReference type="Proteomes" id="UP000005408">
    <property type="component" value="Unassembled WGS sequence"/>
</dbReference>
<name>A0A8W8JFU1_MAGGI</name>
<dbReference type="PROSITE" id="PS51715">
    <property type="entry name" value="G_GB1_RHD3"/>
    <property type="match status" value="1"/>
</dbReference>
<proteinExistence type="inferred from homology"/>
<dbReference type="CDD" id="cd01851">
    <property type="entry name" value="GBP"/>
    <property type="match status" value="1"/>
</dbReference>
<keyword evidence="2" id="KW-0378">Hydrolase</keyword>
<comment type="similarity">
    <text evidence="4">Belongs to the TRAFAC class dynamin-like GTPase superfamily. GB1/RHD3 GTPase family.</text>
</comment>
<dbReference type="SUPFAM" id="SSF48340">
    <property type="entry name" value="Interferon-induced guanylate-binding protein 1 (GBP1), C-terminal domain"/>
    <property type="match status" value="1"/>
</dbReference>
<dbReference type="EnsemblMetazoa" id="G18812.2">
    <property type="protein sequence ID" value="G18812.2:cds"/>
    <property type="gene ID" value="G18812"/>
</dbReference>
<accession>A0A8W8JFU1</accession>
<dbReference type="InterPro" id="IPR015894">
    <property type="entry name" value="Guanylate-bd_N"/>
</dbReference>
<evidence type="ECO:0000313" key="7">
    <source>
        <dbReference type="Proteomes" id="UP000005408"/>
    </source>
</evidence>
<evidence type="ECO:0000256" key="2">
    <source>
        <dbReference type="ARBA" id="ARBA00022801"/>
    </source>
</evidence>
<evidence type="ECO:0000256" key="3">
    <source>
        <dbReference type="ARBA" id="ARBA00023134"/>
    </source>
</evidence>
<evidence type="ECO:0000259" key="5">
    <source>
        <dbReference type="PROSITE" id="PS51715"/>
    </source>
</evidence>
<protein>
    <recommendedName>
        <fullName evidence="5">GB1/RHD3-type G domain-containing protein</fullName>
    </recommendedName>
</protein>
<dbReference type="Pfam" id="PF02263">
    <property type="entry name" value="GBP"/>
    <property type="match status" value="1"/>
</dbReference>
<evidence type="ECO:0000313" key="6">
    <source>
        <dbReference type="EnsemblMetazoa" id="G18812.2:cds"/>
    </source>
</evidence>
<dbReference type="Gene3D" id="1.20.58.420">
    <property type="entry name" value="AHSP"/>
    <property type="match status" value="1"/>
</dbReference>
<dbReference type="InterPro" id="IPR030386">
    <property type="entry name" value="G_GB1_RHD3_dom"/>
</dbReference>
<keyword evidence="7" id="KW-1185">Reference proteome</keyword>
<evidence type="ECO:0000256" key="4">
    <source>
        <dbReference type="PROSITE-ProRule" id="PRU01052"/>
    </source>
</evidence>
<organism evidence="6 7">
    <name type="scientific">Magallana gigas</name>
    <name type="common">Pacific oyster</name>
    <name type="synonym">Crassostrea gigas</name>
    <dbReference type="NCBI Taxonomy" id="29159"/>
    <lineage>
        <taxon>Eukaryota</taxon>
        <taxon>Metazoa</taxon>
        <taxon>Spiralia</taxon>
        <taxon>Lophotrochozoa</taxon>
        <taxon>Mollusca</taxon>
        <taxon>Bivalvia</taxon>
        <taxon>Autobranchia</taxon>
        <taxon>Pteriomorphia</taxon>
        <taxon>Ostreida</taxon>
        <taxon>Ostreoidea</taxon>
        <taxon>Ostreidae</taxon>
        <taxon>Magallana</taxon>
    </lineage>
</organism>
<keyword evidence="1" id="KW-0547">Nucleotide-binding</keyword>
<evidence type="ECO:0000256" key="1">
    <source>
        <dbReference type="ARBA" id="ARBA00022741"/>
    </source>
</evidence>
<dbReference type="InterPro" id="IPR036543">
    <property type="entry name" value="Guanylate-bd_C_sf"/>
</dbReference>
<dbReference type="SUPFAM" id="SSF52540">
    <property type="entry name" value="P-loop containing nucleoside triphosphate hydrolases"/>
    <property type="match status" value="1"/>
</dbReference>
<dbReference type="GO" id="GO:0003924">
    <property type="term" value="F:GTPase activity"/>
    <property type="evidence" value="ECO:0007669"/>
    <property type="project" value="InterPro"/>
</dbReference>
<feature type="domain" description="GB1/RHD3-type G" evidence="5">
    <location>
        <begin position="62"/>
        <end position="310"/>
    </location>
</feature>
<dbReference type="PANTHER" id="PTHR10751">
    <property type="entry name" value="GUANYLATE BINDING PROTEIN"/>
    <property type="match status" value="1"/>
</dbReference>
<dbReference type="AlphaFoldDB" id="A0A8W8JFU1"/>